<evidence type="ECO:0000256" key="1">
    <source>
        <dbReference type="ARBA" id="ARBA00023015"/>
    </source>
</evidence>
<dbReference type="EMBL" id="BAABIK010000014">
    <property type="protein sequence ID" value="GAA4943989.1"/>
    <property type="molecule type" value="Genomic_DNA"/>
</dbReference>
<keyword evidence="7" id="KW-1185">Reference proteome</keyword>
<reference evidence="7" key="1">
    <citation type="journal article" date="2019" name="Int. J. Syst. Evol. Microbiol.">
        <title>The Global Catalogue of Microorganisms (GCM) 10K type strain sequencing project: providing services to taxonomists for standard genome sequencing and annotation.</title>
        <authorList>
            <consortium name="The Broad Institute Genomics Platform"/>
            <consortium name="The Broad Institute Genome Sequencing Center for Infectious Disease"/>
            <person name="Wu L."/>
            <person name="Ma J."/>
        </authorList>
    </citation>
    <scope>NUCLEOTIDE SEQUENCE [LARGE SCALE GENOMIC DNA]</scope>
    <source>
        <strain evidence="7">JCM 18123</strain>
    </source>
</reference>
<dbReference type="Gene3D" id="1.10.357.10">
    <property type="entry name" value="Tetracycline Repressor, domain 2"/>
    <property type="match status" value="1"/>
</dbReference>
<dbReference type="InterPro" id="IPR036271">
    <property type="entry name" value="Tet_transcr_reg_TetR-rel_C_sf"/>
</dbReference>
<dbReference type="InterPro" id="IPR025996">
    <property type="entry name" value="MT1864/Rv1816-like_C"/>
</dbReference>
<organism evidence="6 7">
    <name type="scientific">Streptomonospora halophila</name>
    <dbReference type="NCBI Taxonomy" id="427369"/>
    <lineage>
        <taxon>Bacteria</taxon>
        <taxon>Bacillati</taxon>
        <taxon>Actinomycetota</taxon>
        <taxon>Actinomycetes</taxon>
        <taxon>Streptosporangiales</taxon>
        <taxon>Nocardiopsidaceae</taxon>
        <taxon>Streptomonospora</taxon>
    </lineage>
</organism>
<evidence type="ECO:0000256" key="4">
    <source>
        <dbReference type="PROSITE-ProRule" id="PRU00335"/>
    </source>
</evidence>
<dbReference type="Pfam" id="PF00440">
    <property type="entry name" value="TetR_N"/>
    <property type="match status" value="1"/>
</dbReference>
<dbReference type="Proteomes" id="UP001499993">
    <property type="component" value="Unassembled WGS sequence"/>
</dbReference>
<dbReference type="PANTHER" id="PTHR30055:SF226">
    <property type="entry name" value="HTH-TYPE TRANSCRIPTIONAL REGULATOR PKSA"/>
    <property type="match status" value="1"/>
</dbReference>
<proteinExistence type="predicted"/>
<dbReference type="RefSeq" id="WP_345556961.1">
    <property type="nucleotide sequence ID" value="NZ_BAABIK010000014.1"/>
</dbReference>
<feature type="DNA-binding region" description="H-T-H motif" evidence="4">
    <location>
        <begin position="35"/>
        <end position="54"/>
    </location>
</feature>
<evidence type="ECO:0000256" key="3">
    <source>
        <dbReference type="ARBA" id="ARBA00023163"/>
    </source>
</evidence>
<keyword evidence="2 4" id="KW-0238">DNA-binding</keyword>
<dbReference type="InterPro" id="IPR050109">
    <property type="entry name" value="HTH-type_TetR-like_transc_reg"/>
</dbReference>
<comment type="caution">
    <text evidence="6">The sequence shown here is derived from an EMBL/GenBank/DDBJ whole genome shotgun (WGS) entry which is preliminary data.</text>
</comment>
<dbReference type="InterPro" id="IPR009057">
    <property type="entry name" value="Homeodomain-like_sf"/>
</dbReference>
<evidence type="ECO:0000313" key="7">
    <source>
        <dbReference type="Proteomes" id="UP001499993"/>
    </source>
</evidence>
<dbReference type="PROSITE" id="PS50977">
    <property type="entry name" value="HTH_TETR_2"/>
    <property type="match status" value="1"/>
</dbReference>
<feature type="domain" description="HTH tetR-type" evidence="5">
    <location>
        <begin position="12"/>
        <end position="72"/>
    </location>
</feature>
<dbReference type="Pfam" id="PF13305">
    <property type="entry name" value="TetR_C_33"/>
    <property type="match status" value="1"/>
</dbReference>
<dbReference type="SUPFAM" id="SSF46689">
    <property type="entry name" value="Homeodomain-like"/>
    <property type="match status" value="1"/>
</dbReference>
<gene>
    <name evidence="6" type="ORF">GCM10023224_28570</name>
</gene>
<keyword evidence="1" id="KW-0805">Transcription regulation</keyword>
<evidence type="ECO:0000259" key="5">
    <source>
        <dbReference type="PROSITE" id="PS50977"/>
    </source>
</evidence>
<dbReference type="SUPFAM" id="SSF48498">
    <property type="entry name" value="Tetracyclin repressor-like, C-terminal domain"/>
    <property type="match status" value="1"/>
</dbReference>
<accession>A0ABP9GHI0</accession>
<dbReference type="InterPro" id="IPR001647">
    <property type="entry name" value="HTH_TetR"/>
</dbReference>
<sequence length="247" mass="27644">MPPQTRRDRLRAQMAEEIKAAARRIVEEEGVDALTLAEVARRVEVTPAALYRHYDDLSAITWHLARDLVDEIVQAQRTAVSSELADDIAGRLLAATRAFRAWCIGHRTCFHLLFGTPTAAAGPAHADVTGLWVRRLAEVWGELFVHLWAVRPFPILPDEKIAPGLRDQLDQYRSAVGVDLPLGTLVVFLGCWRQIYGAVALEVFDHFAPTITDHEPMFELMIAELFTKLGLEKEYRPPAGTDFPLPS</sequence>
<evidence type="ECO:0000313" key="6">
    <source>
        <dbReference type="EMBL" id="GAA4943989.1"/>
    </source>
</evidence>
<name>A0ABP9GHI0_9ACTN</name>
<evidence type="ECO:0000256" key="2">
    <source>
        <dbReference type="ARBA" id="ARBA00023125"/>
    </source>
</evidence>
<dbReference type="PANTHER" id="PTHR30055">
    <property type="entry name" value="HTH-TYPE TRANSCRIPTIONAL REGULATOR RUTR"/>
    <property type="match status" value="1"/>
</dbReference>
<keyword evidence="3" id="KW-0804">Transcription</keyword>
<protein>
    <recommendedName>
        <fullName evidence="5">HTH tetR-type domain-containing protein</fullName>
    </recommendedName>
</protein>